<dbReference type="AlphaFoldDB" id="A0A7N0ZXM1"/>
<feature type="coiled-coil region" evidence="1">
    <location>
        <begin position="100"/>
        <end position="127"/>
    </location>
</feature>
<dbReference type="PANTHER" id="PTHR38936">
    <property type="entry name" value="TITIN-LIKE ISOFORM X2"/>
    <property type="match status" value="1"/>
</dbReference>
<dbReference type="Gramene" id="Kaladp0049s0052.2.v1.1">
    <property type="protein sequence ID" value="Kaladp0049s0052.2.v1.1"/>
    <property type="gene ID" value="Kaladp0049s0052.v1.1"/>
</dbReference>
<proteinExistence type="predicted"/>
<evidence type="ECO:0000256" key="2">
    <source>
        <dbReference type="SAM" id="MobiDB-lite"/>
    </source>
</evidence>
<name>A0A7N0ZXM1_KALFE</name>
<evidence type="ECO:0000256" key="1">
    <source>
        <dbReference type="SAM" id="Coils"/>
    </source>
</evidence>
<protein>
    <submittedName>
        <fullName evidence="3">Uncharacterized protein</fullName>
    </submittedName>
</protein>
<feature type="region of interest" description="Disordered" evidence="2">
    <location>
        <begin position="165"/>
        <end position="191"/>
    </location>
</feature>
<dbReference type="PROSITE" id="PS51257">
    <property type="entry name" value="PROKAR_LIPOPROTEIN"/>
    <property type="match status" value="1"/>
</dbReference>
<reference evidence="3" key="1">
    <citation type="submission" date="2021-01" db="UniProtKB">
        <authorList>
            <consortium name="EnsemblPlants"/>
        </authorList>
    </citation>
    <scope>IDENTIFICATION</scope>
</reference>
<keyword evidence="1" id="KW-0175">Coiled coil</keyword>
<feature type="compositionally biased region" description="Basic residues" evidence="2">
    <location>
        <begin position="179"/>
        <end position="191"/>
    </location>
</feature>
<dbReference type="Proteomes" id="UP000594263">
    <property type="component" value="Unplaced"/>
</dbReference>
<accession>A0A7N0ZXM1</accession>
<sequence length="191" mass="21595">MMPIMLRNSTNNQNQVSCGCMTLNQCRPIRIPPEVKWRMRMIPHKKILLNKRNQSRSLEYLHFSPSVRKFTNEAYPHAQQKTTKTSGPGNKSEIRYRQLYVESRKKLEELTRANNELSLKLAVAEGKLEVYEKGSGIISSIIGKTKDAIMASALSKATEQLLAHTTSPIKPNKNLRAPVAKKKPVANLGKK</sequence>
<dbReference type="PANTHER" id="PTHR38936:SF1">
    <property type="entry name" value="DUF641 DOMAIN-CONTAINING PROTEIN"/>
    <property type="match status" value="1"/>
</dbReference>
<organism evidence="3 4">
    <name type="scientific">Kalanchoe fedtschenkoi</name>
    <name type="common">Lavender scallops</name>
    <name type="synonym">South American air plant</name>
    <dbReference type="NCBI Taxonomy" id="63787"/>
    <lineage>
        <taxon>Eukaryota</taxon>
        <taxon>Viridiplantae</taxon>
        <taxon>Streptophyta</taxon>
        <taxon>Embryophyta</taxon>
        <taxon>Tracheophyta</taxon>
        <taxon>Spermatophyta</taxon>
        <taxon>Magnoliopsida</taxon>
        <taxon>eudicotyledons</taxon>
        <taxon>Gunneridae</taxon>
        <taxon>Pentapetalae</taxon>
        <taxon>Saxifragales</taxon>
        <taxon>Crassulaceae</taxon>
        <taxon>Kalanchoe</taxon>
    </lineage>
</organism>
<evidence type="ECO:0000313" key="3">
    <source>
        <dbReference type="EnsemblPlants" id="Kaladp0049s0052.2.v1.1"/>
    </source>
</evidence>
<evidence type="ECO:0000313" key="4">
    <source>
        <dbReference type="Proteomes" id="UP000594263"/>
    </source>
</evidence>
<keyword evidence="4" id="KW-1185">Reference proteome</keyword>
<dbReference type="EnsemblPlants" id="Kaladp0049s0052.2.v1.1">
    <property type="protein sequence ID" value="Kaladp0049s0052.2.v1.1"/>
    <property type="gene ID" value="Kaladp0049s0052.v1.1"/>
</dbReference>